<evidence type="ECO:0000313" key="4">
    <source>
        <dbReference type="Proteomes" id="UP000245250"/>
    </source>
</evidence>
<feature type="region of interest" description="Disordered" evidence="1">
    <location>
        <begin position="71"/>
        <end position="97"/>
    </location>
</feature>
<feature type="compositionally biased region" description="Polar residues" evidence="1">
    <location>
        <begin position="71"/>
        <end position="81"/>
    </location>
</feature>
<proteinExistence type="predicted"/>
<protein>
    <recommendedName>
        <fullName evidence="2">DUF6965 domain-containing protein</fullName>
    </recommendedName>
</protein>
<keyword evidence="4" id="KW-1185">Reference proteome</keyword>
<accession>A0A2S1YPC4</accession>
<evidence type="ECO:0000313" key="3">
    <source>
        <dbReference type="EMBL" id="AWK05896.1"/>
    </source>
</evidence>
<feature type="domain" description="DUF6965" evidence="2">
    <location>
        <begin position="1"/>
        <end position="66"/>
    </location>
</feature>
<dbReference type="KEGG" id="fcr:HYN56_17345"/>
<dbReference type="InterPro" id="IPR054238">
    <property type="entry name" value="DUF6965"/>
</dbReference>
<dbReference type="OrthoDB" id="770452at2"/>
<dbReference type="RefSeq" id="WP_109193328.1">
    <property type="nucleotide sequence ID" value="NZ_CP029255.1"/>
</dbReference>
<dbReference type="Proteomes" id="UP000245250">
    <property type="component" value="Chromosome"/>
</dbReference>
<evidence type="ECO:0000259" key="2">
    <source>
        <dbReference type="Pfam" id="PF22292"/>
    </source>
</evidence>
<name>A0A2S1YPC4_9FLAO</name>
<organism evidence="3 4">
    <name type="scientific">Flavobacterium crocinum</name>
    <dbReference type="NCBI Taxonomy" id="2183896"/>
    <lineage>
        <taxon>Bacteria</taxon>
        <taxon>Pseudomonadati</taxon>
        <taxon>Bacteroidota</taxon>
        <taxon>Flavobacteriia</taxon>
        <taxon>Flavobacteriales</taxon>
        <taxon>Flavobacteriaceae</taxon>
        <taxon>Flavobacterium</taxon>
    </lineage>
</organism>
<dbReference type="Pfam" id="PF22292">
    <property type="entry name" value="DUF6965"/>
    <property type="match status" value="1"/>
</dbReference>
<reference evidence="3 4" key="1">
    <citation type="submission" date="2018-05" db="EMBL/GenBank/DDBJ databases">
        <title>Genome sequencing of Flavobacterium sp. HYN0056.</title>
        <authorList>
            <person name="Yi H."/>
            <person name="Baek C."/>
        </authorList>
    </citation>
    <scope>NUCLEOTIDE SEQUENCE [LARGE SCALE GENOMIC DNA]</scope>
    <source>
        <strain evidence="3 4">HYN0056</strain>
    </source>
</reference>
<evidence type="ECO:0000256" key="1">
    <source>
        <dbReference type="SAM" id="MobiDB-lite"/>
    </source>
</evidence>
<sequence length="97" mass="11363">MNPEEIKRYFEHNPPPKEVRLTEWANITDTQVFLRSCYLTIRNFSGPVERCPAWWHLRDFYLLMKKTPQLNSAASQENPSAEQAMPAEENSIQETGH</sequence>
<dbReference type="AlphaFoldDB" id="A0A2S1YPC4"/>
<gene>
    <name evidence="3" type="ORF">HYN56_17345</name>
</gene>
<dbReference type="EMBL" id="CP029255">
    <property type="protein sequence ID" value="AWK05896.1"/>
    <property type="molecule type" value="Genomic_DNA"/>
</dbReference>